<name>A0A842HXX1_9SPHN</name>
<dbReference type="InterPro" id="IPR010664">
    <property type="entry name" value="LipoPS_assembly_LptC-rel"/>
</dbReference>
<dbReference type="Pfam" id="PF06835">
    <property type="entry name" value="LptC"/>
    <property type="match status" value="1"/>
</dbReference>
<sequence>MSEAARKKLGERQAWATPGGRHDRVVGFLQIALPSAVGVLAAFLAMAPLQKSNELSFLLSRDNVEIAGERLRVEAARYSGTDATGRPFQLRAASAVQRSSTTPFVELAELAAQLQLEDGPATITANRGRYNLDEEAVRINGPLAFRAADGYRLDTSNVFVSLHDREMRSAGDVTGRIPLGAFSAQRMRVDIPTRTIYLEGRARLRIEQSQGR</sequence>
<dbReference type="Gene3D" id="2.60.450.10">
    <property type="entry name" value="Lipopolysaccharide (LPS) transport protein A like domain"/>
    <property type="match status" value="1"/>
</dbReference>
<accession>A0A842HXX1</accession>
<dbReference type="Proteomes" id="UP000564378">
    <property type="component" value="Unassembled WGS sequence"/>
</dbReference>
<keyword evidence="3" id="KW-1185">Reference proteome</keyword>
<protein>
    <submittedName>
        <fullName evidence="2">LPS export ABC transporter periplasmic protein LptC</fullName>
    </submittedName>
</protein>
<keyword evidence="1" id="KW-0812">Transmembrane</keyword>
<keyword evidence="1" id="KW-0472">Membrane</keyword>
<reference evidence="2 3" key="1">
    <citation type="submission" date="2020-08" db="EMBL/GenBank/DDBJ databases">
        <title>Draft genome sequence of Parasphingopyxis sp. GrpM-11.</title>
        <authorList>
            <person name="Oh J."/>
            <person name="Roh D.-H."/>
        </authorList>
    </citation>
    <scope>NUCLEOTIDE SEQUENCE [LARGE SCALE GENOMIC DNA]</scope>
    <source>
        <strain evidence="2 3">GrpM-11</strain>
    </source>
</reference>
<evidence type="ECO:0000256" key="1">
    <source>
        <dbReference type="SAM" id="Phobius"/>
    </source>
</evidence>
<gene>
    <name evidence="2" type="primary">lptC</name>
    <name evidence="2" type="ORF">H6P80_15495</name>
</gene>
<dbReference type="EMBL" id="JACJVJ010000003">
    <property type="protein sequence ID" value="MBC2779028.1"/>
    <property type="molecule type" value="Genomic_DNA"/>
</dbReference>
<evidence type="ECO:0000313" key="2">
    <source>
        <dbReference type="EMBL" id="MBC2779028.1"/>
    </source>
</evidence>
<proteinExistence type="predicted"/>
<comment type="caution">
    <text evidence="2">The sequence shown here is derived from an EMBL/GenBank/DDBJ whole genome shotgun (WGS) entry which is preliminary data.</text>
</comment>
<keyword evidence="1" id="KW-1133">Transmembrane helix</keyword>
<organism evidence="2 3">
    <name type="scientific">Parasphingopyxis marina</name>
    <dbReference type="NCBI Taxonomy" id="2761622"/>
    <lineage>
        <taxon>Bacteria</taxon>
        <taxon>Pseudomonadati</taxon>
        <taxon>Pseudomonadota</taxon>
        <taxon>Alphaproteobacteria</taxon>
        <taxon>Sphingomonadales</taxon>
        <taxon>Sphingomonadaceae</taxon>
        <taxon>Parasphingopyxis</taxon>
    </lineage>
</organism>
<feature type="transmembrane region" description="Helical" evidence="1">
    <location>
        <begin position="25"/>
        <end position="47"/>
    </location>
</feature>
<dbReference type="AlphaFoldDB" id="A0A842HXX1"/>
<dbReference type="RefSeq" id="WP_185802322.1">
    <property type="nucleotide sequence ID" value="NZ_JACJVJ010000003.1"/>
</dbReference>
<evidence type="ECO:0000313" key="3">
    <source>
        <dbReference type="Proteomes" id="UP000564378"/>
    </source>
</evidence>